<accession>A0ABW0T297</accession>
<name>A0ABW0T297_9GAMM</name>
<protein>
    <submittedName>
        <fullName evidence="1">Uncharacterized protein</fullName>
    </submittedName>
</protein>
<dbReference type="EMBL" id="JBHSNG010000094">
    <property type="protein sequence ID" value="MFC5583471.1"/>
    <property type="molecule type" value="Genomic_DNA"/>
</dbReference>
<dbReference type="Proteomes" id="UP001596111">
    <property type="component" value="Unassembled WGS sequence"/>
</dbReference>
<comment type="caution">
    <text evidence="1">The sequence shown here is derived from an EMBL/GenBank/DDBJ whole genome shotgun (WGS) entry which is preliminary data.</text>
</comment>
<evidence type="ECO:0000313" key="2">
    <source>
        <dbReference type="Proteomes" id="UP001596111"/>
    </source>
</evidence>
<keyword evidence="2" id="KW-1185">Reference proteome</keyword>
<feature type="non-terminal residue" evidence="1">
    <location>
        <position position="1"/>
    </location>
</feature>
<gene>
    <name evidence="1" type="ORF">ACFPPB_20375</name>
</gene>
<dbReference type="RefSeq" id="WP_377330499.1">
    <property type="nucleotide sequence ID" value="NZ_JBHSNG010000094.1"/>
</dbReference>
<proteinExistence type="predicted"/>
<organism evidence="1 2">
    <name type="scientific">Rhodanobacter terrae</name>
    <dbReference type="NCBI Taxonomy" id="418647"/>
    <lineage>
        <taxon>Bacteria</taxon>
        <taxon>Pseudomonadati</taxon>
        <taxon>Pseudomonadota</taxon>
        <taxon>Gammaproteobacteria</taxon>
        <taxon>Lysobacterales</taxon>
        <taxon>Rhodanobacteraceae</taxon>
        <taxon>Rhodanobacter</taxon>
    </lineage>
</organism>
<sequence length="125" mass="14070">TLRGAPAPCAPRARGLQGKTSWTCSWLHSLKSWSLLKSRGGSKSYARQFEVKYRWVTENLDDVCLYLSEQLKCPVEGDGVGYAMVTHHPLLIATRITGFSCVNLSQFMRGYKAEGQWALSRIMRT</sequence>
<evidence type="ECO:0000313" key="1">
    <source>
        <dbReference type="EMBL" id="MFC5583471.1"/>
    </source>
</evidence>
<reference evidence="2" key="1">
    <citation type="journal article" date="2019" name="Int. J. Syst. Evol. Microbiol.">
        <title>The Global Catalogue of Microorganisms (GCM) 10K type strain sequencing project: providing services to taxonomists for standard genome sequencing and annotation.</title>
        <authorList>
            <consortium name="The Broad Institute Genomics Platform"/>
            <consortium name="The Broad Institute Genome Sequencing Center for Infectious Disease"/>
            <person name="Wu L."/>
            <person name="Ma J."/>
        </authorList>
    </citation>
    <scope>NUCLEOTIDE SEQUENCE [LARGE SCALE GENOMIC DNA]</scope>
    <source>
        <strain evidence="2">CGMCC 1.13587</strain>
    </source>
</reference>